<keyword evidence="1" id="KW-1133">Transmembrane helix</keyword>
<dbReference type="Proteomes" id="UP000831782">
    <property type="component" value="Chromosome"/>
</dbReference>
<name>A0ABY4ESY6_9BACI</name>
<keyword evidence="3" id="KW-1185">Reference proteome</keyword>
<accession>A0ABY4ESY6</accession>
<protein>
    <submittedName>
        <fullName evidence="2">Type II secretion system GspH family protein</fullName>
    </submittedName>
</protein>
<sequence>MYKKNKQAGFYIIETLLSFLLFSIVCVTLLPIQYQLLLEKKRIYEEDKAIYFLMNQMHEAIMQPDVPSDKTYDNVISSPLTISWKQTNDLLEGCVSWANVKQQKTTTCLYGKQK</sequence>
<reference evidence="2 3" key="1">
    <citation type="submission" date="2022-04" db="EMBL/GenBank/DDBJ databases">
        <title>Gracilibacillus sp. isolated from saltern.</title>
        <authorList>
            <person name="Won M."/>
            <person name="Lee C.-M."/>
            <person name="Woen H.-Y."/>
            <person name="Kwon S.-W."/>
        </authorList>
    </citation>
    <scope>NUCLEOTIDE SEQUENCE [LARGE SCALE GENOMIC DNA]</scope>
    <source>
        <strain evidence="2 3">SSWR10-1</strain>
    </source>
</reference>
<gene>
    <name evidence="2" type="ORF">MUN88_15515</name>
</gene>
<dbReference type="RefSeq" id="WP_244716611.1">
    <property type="nucleotide sequence ID" value="NZ_CP095072.1"/>
</dbReference>
<evidence type="ECO:0000313" key="3">
    <source>
        <dbReference type="Proteomes" id="UP000831782"/>
    </source>
</evidence>
<evidence type="ECO:0000313" key="2">
    <source>
        <dbReference type="EMBL" id="UOQ47460.1"/>
    </source>
</evidence>
<organism evidence="2 3">
    <name type="scientific">Gracilibacillus caseinilyticus</name>
    <dbReference type="NCBI Taxonomy" id="2932256"/>
    <lineage>
        <taxon>Bacteria</taxon>
        <taxon>Bacillati</taxon>
        <taxon>Bacillota</taxon>
        <taxon>Bacilli</taxon>
        <taxon>Bacillales</taxon>
        <taxon>Bacillaceae</taxon>
        <taxon>Gracilibacillus</taxon>
    </lineage>
</organism>
<evidence type="ECO:0000256" key="1">
    <source>
        <dbReference type="SAM" id="Phobius"/>
    </source>
</evidence>
<feature type="transmembrane region" description="Helical" evidence="1">
    <location>
        <begin position="12"/>
        <end position="32"/>
    </location>
</feature>
<keyword evidence="1" id="KW-0472">Membrane</keyword>
<proteinExistence type="predicted"/>
<dbReference type="EMBL" id="CP095072">
    <property type="protein sequence ID" value="UOQ47460.1"/>
    <property type="molecule type" value="Genomic_DNA"/>
</dbReference>
<keyword evidence="1" id="KW-0812">Transmembrane</keyword>